<accession>A0ABP0FMU9</accession>
<evidence type="ECO:0000256" key="5">
    <source>
        <dbReference type="ARBA" id="ARBA00023157"/>
    </source>
</evidence>
<keyword evidence="3" id="KW-1133">Transmembrane helix</keyword>
<dbReference type="CDD" id="cd00037">
    <property type="entry name" value="CLECT"/>
    <property type="match status" value="1"/>
</dbReference>
<comment type="subcellular location">
    <subcellularLocation>
        <location evidence="1">Virion membrane</location>
        <topology evidence="1">Single-pass membrane protein</topology>
    </subcellularLocation>
</comment>
<evidence type="ECO:0000313" key="7">
    <source>
        <dbReference type="Proteomes" id="UP001642483"/>
    </source>
</evidence>
<organism evidence="6 7">
    <name type="scientific">Clavelina lepadiformis</name>
    <name type="common">Light-bulb sea squirt</name>
    <name type="synonym">Ascidia lepadiformis</name>
    <dbReference type="NCBI Taxonomy" id="159417"/>
    <lineage>
        <taxon>Eukaryota</taxon>
        <taxon>Metazoa</taxon>
        <taxon>Chordata</taxon>
        <taxon>Tunicata</taxon>
        <taxon>Ascidiacea</taxon>
        <taxon>Aplousobranchia</taxon>
        <taxon>Clavelinidae</taxon>
        <taxon>Clavelina</taxon>
    </lineage>
</organism>
<dbReference type="Gene3D" id="3.10.100.10">
    <property type="entry name" value="Mannose-Binding Protein A, subunit A"/>
    <property type="match status" value="1"/>
</dbReference>
<evidence type="ECO:0000313" key="6">
    <source>
        <dbReference type="EMBL" id="CAK8679727.1"/>
    </source>
</evidence>
<evidence type="ECO:0000256" key="1">
    <source>
        <dbReference type="ARBA" id="ARBA00004381"/>
    </source>
</evidence>
<dbReference type="EMBL" id="CAWYQH010000068">
    <property type="protein sequence ID" value="CAK8679727.1"/>
    <property type="molecule type" value="Genomic_DNA"/>
</dbReference>
<reference evidence="6 7" key="1">
    <citation type="submission" date="2024-02" db="EMBL/GenBank/DDBJ databases">
        <authorList>
            <person name="Daric V."/>
            <person name="Darras S."/>
        </authorList>
    </citation>
    <scope>NUCLEOTIDE SEQUENCE [LARGE SCALE GENOMIC DNA]</scope>
</reference>
<dbReference type="InterPro" id="IPR009238">
    <property type="entry name" value="Chordopox_A33R"/>
</dbReference>
<evidence type="ECO:0000256" key="4">
    <source>
        <dbReference type="ARBA" id="ARBA00023136"/>
    </source>
</evidence>
<proteinExistence type="predicted"/>
<evidence type="ECO:0000256" key="3">
    <source>
        <dbReference type="ARBA" id="ARBA00022989"/>
    </source>
</evidence>
<keyword evidence="5" id="KW-1015">Disulfide bond</keyword>
<protein>
    <recommendedName>
        <fullName evidence="8">C-type lectin domain-containing protein</fullName>
    </recommendedName>
</protein>
<dbReference type="InterPro" id="IPR016186">
    <property type="entry name" value="C-type_lectin-like/link_sf"/>
</dbReference>
<evidence type="ECO:0000256" key="2">
    <source>
        <dbReference type="ARBA" id="ARBA00022692"/>
    </source>
</evidence>
<keyword evidence="7" id="KW-1185">Reference proteome</keyword>
<sequence length="159" mass="18023">MLVPESCAGGFIFDGACIELLYSRGTGEAYRNAVRLCAARNATLVEIASDRMFDVILNYVNSTWGAYANGIHVEWVNVWLGMTYDISAFPARSLNLQSGGQVTSQRWYPSYPRPESIRTNVMMHVGYFPHRSSGIFNYRPLYTGGVPLCTYRLRENYHF</sequence>
<dbReference type="SUPFAM" id="SSF56436">
    <property type="entry name" value="C-type lectin-like"/>
    <property type="match status" value="1"/>
</dbReference>
<name>A0ABP0FMU9_CLALP</name>
<keyword evidence="4" id="KW-0472">Membrane</keyword>
<comment type="caution">
    <text evidence="6">The sequence shown here is derived from an EMBL/GenBank/DDBJ whole genome shotgun (WGS) entry which is preliminary data.</text>
</comment>
<dbReference type="Pfam" id="PF05966">
    <property type="entry name" value="Chordopox_A33R"/>
    <property type="match status" value="1"/>
</dbReference>
<dbReference type="Proteomes" id="UP001642483">
    <property type="component" value="Unassembled WGS sequence"/>
</dbReference>
<gene>
    <name evidence="6" type="ORF">CVLEPA_LOCUS9979</name>
</gene>
<dbReference type="InterPro" id="IPR016187">
    <property type="entry name" value="CTDL_fold"/>
</dbReference>
<keyword evidence="2" id="KW-0812">Transmembrane</keyword>
<evidence type="ECO:0008006" key="8">
    <source>
        <dbReference type="Google" id="ProtNLM"/>
    </source>
</evidence>